<dbReference type="AlphaFoldDB" id="A0A6J1B2K3"/>
<keyword evidence="2" id="KW-1185">Reference proteome</keyword>
<proteinExistence type="predicted"/>
<evidence type="ECO:0000313" key="3">
    <source>
        <dbReference type="RefSeq" id="XP_021293401.1"/>
    </source>
</evidence>
<dbReference type="RefSeq" id="XP_021293401.1">
    <property type="nucleotide sequence ID" value="XM_021437726.1"/>
</dbReference>
<protein>
    <submittedName>
        <fullName evidence="3">Uncharacterized protein LOC110423508</fullName>
    </submittedName>
</protein>
<dbReference type="OrthoDB" id="999337at2759"/>
<accession>A0A6J1B2K3</accession>
<organism evidence="2 3">
    <name type="scientific">Herrania umbratica</name>
    <dbReference type="NCBI Taxonomy" id="108875"/>
    <lineage>
        <taxon>Eukaryota</taxon>
        <taxon>Viridiplantae</taxon>
        <taxon>Streptophyta</taxon>
        <taxon>Embryophyta</taxon>
        <taxon>Tracheophyta</taxon>
        <taxon>Spermatophyta</taxon>
        <taxon>Magnoliopsida</taxon>
        <taxon>eudicotyledons</taxon>
        <taxon>Gunneridae</taxon>
        <taxon>Pentapetalae</taxon>
        <taxon>rosids</taxon>
        <taxon>malvids</taxon>
        <taxon>Malvales</taxon>
        <taxon>Malvaceae</taxon>
        <taxon>Byttnerioideae</taxon>
        <taxon>Herrania</taxon>
    </lineage>
</organism>
<feature type="region of interest" description="Disordered" evidence="1">
    <location>
        <begin position="50"/>
        <end position="74"/>
    </location>
</feature>
<feature type="compositionally biased region" description="Basic and acidic residues" evidence="1">
    <location>
        <begin position="55"/>
        <end position="74"/>
    </location>
</feature>
<dbReference type="Proteomes" id="UP000504621">
    <property type="component" value="Unplaced"/>
</dbReference>
<dbReference type="GeneID" id="110423508"/>
<gene>
    <name evidence="3" type="primary">LOC110423508</name>
</gene>
<evidence type="ECO:0000313" key="2">
    <source>
        <dbReference type="Proteomes" id="UP000504621"/>
    </source>
</evidence>
<name>A0A6J1B2K3_9ROSI</name>
<sequence>MANNLSLWSILDANKLTGPNFLDWFRNLKIILEQEKKSYVLDTPIPPVPIADASGEDKEAYQRHKDDNDQAELQKQHEHMDVQSMILHLRELFDKEGYTERYEISKELFRCKMAEGSSVRPHVLKMIGLIERLGQLGLVMDHELSIDFVLQPLLDNFSQFVLNFHMNRL</sequence>
<reference evidence="3" key="1">
    <citation type="submission" date="2025-08" db="UniProtKB">
        <authorList>
            <consortium name="RefSeq"/>
        </authorList>
    </citation>
    <scope>IDENTIFICATION</scope>
    <source>
        <tissue evidence="3">Leaf</tissue>
    </source>
</reference>
<evidence type="ECO:0000256" key="1">
    <source>
        <dbReference type="SAM" id="MobiDB-lite"/>
    </source>
</evidence>